<keyword evidence="12" id="KW-0012">Acyltransferase</keyword>
<keyword evidence="4 6" id="KW-0863">Zinc-finger</keyword>
<dbReference type="AlphaFoldDB" id="A0A8B6H4K5"/>
<evidence type="ECO:0000256" key="5">
    <source>
        <dbReference type="ARBA" id="ARBA00022833"/>
    </source>
</evidence>
<dbReference type="PROSITE" id="PS00518">
    <property type="entry name" value="ZF_RING_1"/>
    <property type="match status" value="1"/>
</dbReference>
<dbReference type="PROSITE" id="PS50294">
    <property type="entry name" value="WD_REPEATS_REGION"/>
    <property type="match status" value="3"/>
</dbReference>
<dbReference type="SUPFAM" id="SSF50978">
    <property type="entry name" value="WD40 repeat-like"/>
    <property type="match status" value="1"/>
</dbReference>
<dbReference type="SMART" id="SM00320">
    <property type="entry name" value="WD40"/>
    <property type="match status" value="7"/>
</dbReference>
<dbReference type="InterPro" id="IPR044715">
    <property type="entry name" value="WDR86-like"/>
</dbReference>
<dbReference type="InterPro" id="IPR019775">
    <property type="entry name" value="WD40_repeat_CS"/>
</dbReference>
<accession>A0A8B6H4K5</accession>
<dbReference type="InterPro" id="IPR001680">
    <property type="entry name" value="WD40_rpt"/>
</dbReference>
<reference evidence="12" key="1">
    <citation type="submission" date="2018-11" db="EMBL/GenBank/DDBJ databases">
        <authorList>
            <person name="Alioto T."/>
            <person name="Alioto T."/>
        </authorList>
    </citation>
    <scope>NUCLEOTIDE SEQUENCE</scope>
</reference>
<feature type="non-terminal residue" evidence="12">
    <location>
        <position position="1"/>
    </location>
</feature>
<dbReference type="PROSITE" id="PS50145">
    <property type="entry name" value="ZF_TRAF"/>
    <property type="match status" value="1"/>
</dbReference>
<evidence type="ECO:0000256" key="4">
    <source>
        <dbReference type="ARBA" id="ARBA00022771"/>
    </source>
</evidence>
<dbReference type="SUPFAM" id="SSF49599">
    <property type="entry name" value="TRAF domain-like"/>
    <property type="match status" value="2"/>
</dbReference>
<proteinExistence type="predicted"/>
<dbReference type="Gene3D" id="2.130.10.10">
    <property type="entry name" value="YVTN repeat-like/Quinoprotein amine dehydrogenase"/>
    <property type="match status" value="2"/>
</dbReference>
<dbReference type="InterPro" id="IPR020472">
    <property type="entry name" value="WD40_PAC1"/>
</dbReference>
<dbReference type="GO" id="GO:0008270">
    <property type="term" value="F:zinc ion binding"/>
    <property type="evidence" value="ECO:0007669"/>
    <property type="project" value="UniProtKB-KW"/>
</dbReference>
<keyword evidence="3" id="KW-0677">Repeat</keyword>
<evidence type="ECO:0000256" key="9">
    <source>
        <dbReference type="SAM" id="MobiDB-lite"/>
    </source>
</evidence>
<evidence type="ECO:0000256" key="3">
    <source>
        <dbReference type="ARBA" id="ARBA00022737"/>
    </source>
</evidence>
<dbReference type="EC" id="2.3.2.27" evidence="12"/>
<evidence type="ECO:0000259" key="10">
    <source>
        <dbReference type="PROSITE" id="PS50089"/>
    </source>
</evidence>
<dbReference type="PRINTS" id="PR00320">
    <property type="entry name" value="GPROTEINBRPT"/>
</dbReference>
<dbReference type="Pfam" id="PF13445">
    <property type="entry name" value="zf-RING_UBOX"/>
    <property type="match status" value="1"/>
</dbReference>
<feature type="compositionally biased region" description="Low complexity" evidence="9">
    <location>
        <begin position="271"/>
        <end position="283"/>
    </location>
</feature>
<evidence type="ECO:0000259" key="11">
    <source>
        <dbReference type="PROSITE" id="PS50145"/>
    </source>
</evidence>
<evidence type="ECO:0000256" key="6">
    <source>
        <dbReference type="PROSITE-ProRule" id="PRU00207"/>
    </source>
</evidence>
<keyword evidence="5 6" id="KW-0862">Zinc</keyword>
<dbReference type="InterPro" id="IPR001293">
    <property type="entry name" value="Znf_TRAF"/>
</dbReference>
<feature type="repeat" description="WD" evidence="7">
    <location>
        <begin position="310"/>
        <end position="343"/>
    </location>
</feature>
<dbReference type="SMART" id="SM00184">
    <property type="entry name" value="RING"/>
    <property type="match status" value="1"/>
</dbReference>
<comment type="caution">
    <text evidence="12">The sequence shown here is derived from an EMBL/GenBank/DDBJ whole genome shotgun (WGS) entry which is preliminary data.</text>
</comment>
<name>A0A8B6H4K5_MYTGA</name>
<dbReference type="InterPro" id="IPR013083">
    <property type="entry name" value="Znf_RING/FYVE/PHD"/>
</dbReference>
<keyword evidence="2 6" id="KW-0479">Metal-binding</keyword>
<keyword evidence="12" id="KW-0808">Transferase</keyword>
<evidence type="ECO:0000256" key="7">
    <source>
        <dbReference type="PROSITE-ProRule" id="PRU00221"/>
    </source>
</evidence>
<dbReference type="PROSITE" id="PS00678">
    <property type="entry name" value="WD_REPEATS_1"/>
    <property type="match status" value="3"/>
</dbReference>
<feature type="compositionally biased region" description="Polar residues" evidence="9">
    <location>
        <begin position="260"/>
        <end position="269"/>
    </location>
</feature>
<organism evidence="12 13">
    <name type="scientific">Mytilus galloprovincialis</name>
    <name type="common">Mediterranean mussel</name>
    <dbReference type="NCBI Taxonomy" id="29158"/>
    <lineage>
        <taxon>Eukaryota</taxon>
        <taxon>Metazoa</taxon>
        <taxon>Spiralia</taxon>
        <taxon>Lophotrochozoa</taxon>
        <taxon>Mollusca</taxon>
        <taxon>Bivalvia</taxon>
        <taxon>Autobranchia</taxon>
        <taxon>Pteriomorphia</taxon>
        <taxon>Mytilida</taxon>
        <taxon>Mytiloidea</taxon>
        <taxon>Mytilidae</taxon>
        <taxon>Mytilinae</taxon>
        <taxon>Mytilus</taxon>
    </lineage>
</organism>
<dbReference type="CDD" id="cd00200">
    <property type="entry name" value="WD40"/>
    <property type="match status" value="1"/>
</dbReference>
<evidence type="ECO:0000256" key="8">
    <source>
        <dbReference type="SAM" id="Coils"/>
    </source>
</evidence>
<dbReference type="PANTHER" id="PTHR44489:SF11">
    <property type="entry name" value="WD REPEAT DOMAIN 86"/>
    <property type="match status" value="1"/>
</dbReference>
<evidence type="ECO:0000256" key="1">
    <source>
        <dbReference type="ARBA" id="ARBA00022574"/>
    </source>
</evidence>
<dbReference type="InterPro" id="IPR027370">
    <property type="entry name" value="Znf-RING_euk"/>
</dbReference>
<evidence type="ECO:0000313" key="12">
    <source>
        <dbReference type="EMBL" id="VDI73936.1"/>
    </source>
</evidence>
<keyword evidence="13" id="KW-1185">Reference proteome</keyword>
<dbReference type="PANTHER" id="PTHR44489">
    <property type="match status" value="1"/>
</dbReference>
<dbReference type="OrthoDB" id="674604at2759"/>
<evidence type="ECO:0000256" key="2">
    <source>
        <dbReference type="ARBA" id="ARBA00022723"/>
    </source>
</evidence>
<dbReference type="EMBL" id="UYJE01009487">
    <property type="protein sequence ID" value="VDI73936.1"/>
    <property type="molecule type" value="Genomic_DNA"/>
</dbReference>
<dbReference type="Proteomes" id="UP000596742">
    <property type="component" value="Unassembled WGS sequence"/>
</dbReference>
<keyword evidence="8" id="KW-0175">Coiled coil</keyword>
<dbReference type="SUPFAM" id="SSF57850">
    <property type="entry name" value="RING/U-box"/>
    <property type="match status" value="1"/>
</dbReference>
<feature type="region of interest" description="Disordered" evidence="9">
    <location>
        <begin position="253"/>
        <end position="293"/>
    </location>
</feature>
<dbReference type="GO" id="GO:0061630">
    <property type="term" value="F:ubiquitin protein ligase activity"/>
    <property type="evidence" value="ECO:0007669"/>
    <property type="project" value="UniProtKB-EC"/>
</dbReference>
<dbReference type="Pfam" id="PF00400">
    <property type="entry name" value="WD40"/>
    <property type="match status" value="3"/>
</dbReference>
<dbReference type="InterPro" id="IPR001841">
    <property type="entry name" value="Znf_RING"/>
</dbReference>
<dbReference type="InterPro" id="IPR017907">
    <property type="entry name" value="Znf_RING_CS"/>
</dbReference>
<keyword evidence="1 7" id="KW-0853">WD repeat</keyword>
<dbReference type="InterPro" id="IPR036322">
    <property type="entry name" value="WD40_repeat_dom_sf"/>
</dbReference>
<evidence type="ECO:0000313" key="13">
    <source>
        <dbReference type="Proteomes" id="UP000596742"/>
    </source>
</evidence>
<feature type="coiled-coil region" evidence="8">
    <location>
        <begin position="186"/>
        <end position="248"/>
    </location>
</feature>
<feature type="zinc finger region" description="TRAF-type" evidence="6">
    <location>
        <begin position="114"/>
        <end position="175"/>
    </location>
</feature>
<feature type="domain" description="TRAF-type" evidence="11">
    <location>
        <begin position="114"/>
        <end position="175"/>
    </location>
</feature>
<dbReference type="InterPro" id="IPR015943">
    <property type="entry name" value="WD40/YVTN_repeat-like_dom_sf"/>
</dbReference>
<dbReference type="Gene3D" id="3.30.40.10">
    <property type="entry name" value="Zinc/RING finger domain, C3HC4 (zinc finger)"/>
    <property type="match status" value="2"/>
</dbReference>
<dbReference type="PROSITE" id="PS50089">
    <property type="entry name" value="ZF_RING_2"/>
    <property type="match status" value="1"/>
</dbReference>
<dbReference type="PROSITE" id="PS50082">
    <property type="entry name" value="WD_REPEATS_2"/>
    <property type="match status" value="3"/>
</dbReference>
<protein>
    <submittedName>
        <fullName evidence="12">E3 ubiquitin-protein ligase TRAF7</fullName>
        <ecNumber evidence="12">2.3.2.27</ecNumber>
    </submittedName>
</protein>
<feature type="repeat" description="WD" evidence="7">
    <location>
        <begin position="514"/>
        <end position="555"/>
    </location>
</feature>
<sequence length="586" mass="65424">MDNSEQTKNLPTVLADELSSHLTCPICGRLYSEPVISIKCGHTFCKKCAFCASICPVDGYQCDTTQLVVNRLVVGQIEDLLIYCQYGVMKQNGDFVSDPSGCQEKIQIGKRSEHESQCSFAPLPCPNSEVHCGRFRKSELESHTEVCPYLPCSHGNKGCEFTGTKDQISEHLNHCGYRGLQNSVSIKDFNLQTRLLEENNKELRDHVNVLENKVVLLEGSKTSIQTQLETCVREITSLQSKYDNLQSTLDQLMSGRNRRSITSPGNTGDYSLRSRSNSSSNLSGTKRSPSTSIREEHWQMPFVFKCIGTLKGHKDIVWCLATKRYKVFSSGSDSTIKVWDMENLAKGCIKTMEGHTGTVHSMAVHEDSLYSAGDDRSIRVWNAKTFEEEKCVENAHDNIISAMIVAGEYLFTSTFSLIKVWEIRSLTFKTVISGLHHWVRALALSMSKDSLFSGSHNTIDIWNTVEPFNLKGKIDHTFGSVYSITVTPKYVVAGTYNRLIQVFDVPTYKHVSTLKGHISTVTSLAISYSGRFLISGSADLKVMVWDLENMLPIQTLQRHDGSVNTVIVVGDFMLSGSEDNKHVISS</sequence>
<feature type="repeat" description="WD" evidence="7">
    <location>
        <begin position="352"/>
        <end position="391"/>
    </location>
</feature>
<gene>
    <name evidence="12" type="ORF">MGAL_10B071952</name>
</gene>
<feature type="domain" description="RING-type" evidence="10">
    <location>
        <begin position="24"/>
        <end position="58"/>
    </location>
</feature>